<name>A0A366LCW8_9SPHI</name>
<sequence>MAPEYLFDAKGQRLISSLIDSKKGTISVIYGNEIAIKAAGNHSPKALAGAEYTLVTWKQKEMPGWYGTNMNGDLYSIETLKVQGKNQQQIHLEYLFKAGHTYPKGAEAPERNGRINLITNQPAAVFP</sequence>
<comment type="caution">
    <text evidence="1">The sequence shown here is derived from an EMBL/GenBank/DDBJ whole genome shotgun (WGS) entry which is preliminary data.</text>
</comment>
<dbReference type="Proteomes" id="UP000252081">
    <property type="component" value="Unassembled WGS sequence"/>
</dbReference>
<proteinExistence type="predicted"/>
<organism evidence="1 2">
    <name type="scientific">Pedobacter miscanthi</name>
    <dbReference type="NCBI Taxonomy" id="2259170"/>
    <lineage>
        <taxon>Bacteria</taxon>
        <taxon>Pseudomonadati</taxon>
        <taxon>Bacteroidota</taxon>
        <taxon>Sphingobacteriia</taxon>
        <taxon>Sphingobacteriales</taxon>
        <taxon>Sphingobacteriaceae</taxon>
        <taxon>Pedobacter</taxon>
    </lineage>
</organism>
<dbReference type="AlphaFoldDB" id="A0A366LCW8"/>
<accession>A0A366LCW8</accession>
<reference evidence="1 2" key="1">
    <citation type="submission" date="2018-07" db="EMBL/GenBank/DDBJ databases">
        <title>A draft genome of a endophytic bacteria, a new species of Pedobacter.</title>
        <authorList>
            <person name="Zhang Z.D."/>
            <person name="Chen Z.J."/>
        </authorList>
    </citation>
    <scope>NUCLEOTIDE SEQUENCE [LARGE SCALE GENOMIC DNA]</scope>
    <source>
        <strain evidence="1 2">RS10</strain>
    </source>
</reference>
<evidence type="ECO:0000313" key="1">
    <source>
        <dbReference type="EMBL" id="RBQ11747.1"/>
    </source>
</evidence>
<evidence type="ECO:0000313" key="2">
    <source>
        <dbReference type="Proteomes" id="UP000252081"/>
    </source>
</evidence>
<dbReference type="EMBL" id="QNQU01000001">
    <property type="protein sequence ID" value="RBQ11747.1"/>
    <property type="molecule type" value="Genomic_DNA"/>
</dbReference>
<protein>
    <submittedName>
        <fullName evidence="1">Uncharacterized protein</fullName>
    </submittedName>
</protein>
<gene>
    <name evidence="1" type="ORF">DRW42_00255</name>
</gene>
<keyword evidence="2" id="KW-1185">Reference proteome</keyword>